<protein>
    <submittedName>
        <fullName evidence="7">Fe-S oxidoreductase</fullName>
    </submittedName>
</protein>
<keyword evidence="1" id="KW-0004">4Fe-4S</keyword>
<evidence type="ECO:0000313" key="7">
    <source>
        <dbReference type="EMBL" id="TCS77897.1"/>
    </source>
</evidence>
<gene>
    <name evidence="7" type="ORF">EDD59_11451</name>
</gene>
<dbReference type="GO" id="GO:0051539">
    <property type="term" value="F:4 iron, 4 sulfur cluster binding"/>
    <property type="evidence" value="ECO:0007669"/>
    <property type="project" value="UniProtKB-KW"/>
</dbReference>
<keyword evidence="5" id="KW-0411">Iron-sulfur</keyword>
<reference evidence="7 8" key="1">
    <citation type="submission" date="2019-03" db="EMBL/GenBank/DDBJ databases">
        <title>Genomic Encyclopedia of Type Strains, Phase IV (KMG-IV): sequencing the most valuable type-strain genomes for metagenomic binning, comparative biology and taxonomic classification.</title>
        <authorList>
            <person name="Goeker M."/>
        </authorList>
    </citation>
    <scope>NUCLEOTIDE SEQUENCE [LARGE SCALE GENOMIC DNA]</scope>
    <source>
        <strain evidence="7 8">DSM 29489</strain>
    </source>
</reference>
<evidence type="ECO:0000256" key="3">
    <source>
        <dbReference type="ARBA" id="ARBA00023002"/>
    </source>
</evidence>
<dbReference type="EMBL" id="SLZZ01000014">
    <property type="protein sequence ID" value="TCS77897.1"/>
    <property type="molecule type" value="Genomic_DNA"/>
</dbReference>
<feature type="domain" description="4Fe-4S ferredoxin-type" evidence="6">
    <location>
        <begin position="1"/>
        <end position="29"/>
    </location>
</feature>
<evidence type="ECO:0000256" key="4">
    <source>
        <dbReference type="ARBA" id="ARBA00023004"/>
    </source>
</evidence>
<dbReference type="InterPro" id="IPR051460">
    <property type="entry name" value="HdrC_iron-sulfur_subunit"/>
</dbReference>
<dbReference type="Gene3D" id="3.30.70.20">
    <property type="match status" value="1"/>
</dbReference>
<dbReference type="InterPro" id="IPR004017">
    <property type="entry name" value="Cys_rich_dom"/>
</dbReference>
<dbReference type="PANTHER" id="PTHR43255">
    <property type="entry name" value="IRON-SULFUR-BINDING OXIDOREDUCTASE FADF-RELATED-RELATED"/>
    <property type="match status" value="1"/>
</dbReference>
<comment type="caution">
    <text evidence="7">The sequence shown here is derived from an EMBL/GenBank/DDBJ whole genome shotgun (WGS) entry which is preliminary data.</text>
</comment>
<keyword evidence="4" id="KW-0408">Iron</keyword>
<keyword evidence="8" id="KW-1185">Reference proteome</keyword>
<accession>A0A4R3K5B3</accession>
<evidence type="ECO:0000256" key="2">
    <source>
        <dbReference type="ARBA" id="ARBA00022723"/>
    </source>
</evidence>
<name>A0A4R3K5B3_9FIRM</name>
<dbReference type="GO" id="GO:0005886">
    <property type="term" value="C:plasma membrane"/>
    <property type="evidence" value="ECO:0007669"/>
    <property type="project" value="TreeGrafter"/>
</dbReference>
<dbReference type="AlphaFoldDB" id="A0A4R3K5B3"/>
<proteinExistence type="predicted"/>
<evidence type="ECO:0000256" key="1">
    <source>
        <dbReference type="ARBA" id="ARBA00022485"/>
    </source>
</evidence>
<dbReference type="InterPro" id="IPR017900">
    <property type="entry name" value="4Fe4S_Fe_S_CS"/>
</dbReference>
<sequence>MILDASKCIHCGKCTKSCIFLRKYDIDIGNTGRLEELAYHCFLCGKCSRVCPIKIDGREIILDIRKKRVKKNRGKIDEKGYKLLIKEKEKYLFQNYRHIQKGSVLFPGCNFPSSYPKTTQLVYKMLNEKQETGIVFDCCGKPIEEIGKSREAERIIQKINFHFLEAEVTEAIMVCPNCYYFLRNKLEVKVVSIYEKLRELGIGKKLEEEEIHIFQPCPDRAAGEWLQHMAAFLPKKVDLLEDVQCCGMGGCAGVREPELAKGLPQSIKEKKYKDIYTYCGTCGGNLTRTGGSNVHHILAEITGSKEEADIKKSLLNRAKTKFK</sequence>
<evidence type="ECO:0000313" key="8">
    <source>
        <dbReference type="Proteomes" id="UP000295726"/>
    </source>
</evidence>
<dbReference type="Pfam" id="PF13183">
    <property type="entry name" value="Fer4_8"/>
    <property type="match status" value="1"/>
</dbReference>
<dbReference type="PROSITE" id="PS00198">
    <property type="entry name" value="4FE4S_FER_1"/>
    <property type="match status" value="1"/>
</dbReference>
<dbReference type="GO" id="GO:0016491">
    <property type="term" value="F:oxidoreductase activity"/>
    <property type="evidence" value="ECO:0007669"/>
    <property type="project" value="UniProtKB-KW"/>
</dbReference>
<dbReference type="GO" id="GO:0046872">
    <property type="term" value="F:metal ion binding"/>
    <property type="evidence" value="ECO:0007669"/>
    <property type="project" value="UniProtKB-KW"/>
</dbReference>
<dbReference type="PANTHER" id="PTHR43255:SF1">
    <property type="entry name" value="IRON-SULFUR-BINDING OXIDOREDUCTASE FADF-RELATED"/>
    <property type="match status" value="1"/>
</dbReference>
<organism evidence="7 8">
    <name type="scientific">Muricomes intestini</name>
    <dbReference type="NCBI Taxonomy" id="1796634"/>
    <lineage>
        <taxon>Bacteria</taxon>
        <taxon>Bacillati</taxon>
        <taxon>Bacillota</taxon>
        <taxon>Clostridia</taxon>
        <taxon>Lachnospirales</taxon>
        <taxon>Lachnospiraceae</taxon>
        <taxon>Muricomes</taxon>
    </lineage>
</organism>
<dbReference type="Proteomes" id="UP000295726">
    <property type="component" value="Unassembled WGS sequence"/>
</dbReference>
<keyword evidence="2" id="KW-0479">Metal-binding</keyword>
<dbReference type="SUPFAM" id="SSF46548">
    <property type="entry name" value="alpha-helical ferredoxin"/>
    <property type="match status" value="1"/>
</dbReference>
<evidence type="ECO:0000259" key="6">
    <source>
        <dbReference type="PROSITE" id="PS51379"/>
    </source>
</evidence>
<evidence type="ECO:0000256" key="5">
    <source>
        <dbReference type="ARBA" id="ARBA00023014"/>
    </source>
</evidence>
<dbReference type="Pfam" id="PF02754">
    <property type="entry name" value="CCG"/>
    <property type="match status" value="2"/>
</dbReference>
<keyword evidence="3" id="KW-0560">Oxidoreductase</keyword>
<dbReference type="InterPro" id="IPR017896">
    <property type="entry name" value="4Fe4S_Fe-S-bd"/>
</dbReference>
<dbReference type="PROSITE" id="PS51379">
    <property type="entry name" value="4FE4S_FER_2"/>
    <property type="match status" value="1"/>
</dbReference>